<sequence length="201" mass="22008">MTENVIDQTTSATPAKQTSAGDGRPAAPQGSVYLSDVLASIRRHAGDHGWCSTAENITMQALNDGLSFKPVRSTSDDGCSDPSCDLWSPQDAVPERFTASEGVDPFVTKARLKKAIKKACELGYDWDEYRRLYRELIDAYDLDEVPLPVLKHTVTFTVTDEHLNGQTAHEDGMAYALRAGVTADFIVTTETTERATPTLRP</sequence>
<comment type="caution">
    <text evidence="2">The sequence shown here is derived from an EMBL/GenBank/DDBJ whole genome shotgun (WGS) entry which is preliminary data.</text>
</comment>
<dbReference type="AlphaFoldDB" id="A0A919MGS7"/>
<reference evidence="2" key="1">
    <citation type="submission" date="2021-01" db="EMBL/GenBank/DDBJ databases">
        <title>Whole genome shotgun sequence of Actinoplanes ferrugineus NBRC 15555.</title>
        <authorList>
            <person name="Komaki H."/>
            <person name="Tamura T."/>
        </authorList>
    </citation>
    <scope>NUCLEOTIDE SEQUENCE</scope>
    <source>
        <strain evidence="2">NBRC 15555</strain>
    </source>
</reference>
<dbReference type="Proteomes" id="UP000598174">
    <property type="component" value="Unassembled WGS sequence"/>
</dbReference>
<proteinExistence type="predicted"/>
<evidence type="ECO:0000256" key="1">
    <source>
        <dbReference type="SAM" id="MobiDB-lite"/>
    </source>
</evidence>
<feature type="region of interest" description="Disordered" evidence="1">
    <location>
        <begin position="1"/>
        <end position="28"/>
    </location>
</feature>
<name>A0A919MGS7_9ACTN</name>
<evidence type="ECO:0000313" key="3">
    <source>
        <dbReference type="Proteomes" id="UP000598174"/>
    </source>
</evidence>
<feature type="compositionally biased region" description="Polar residues" evidence="1">
    <location>
        <begin position="1"/>
        <end position="20"/>
    </location>
</feature>
<gene>
    <name evidence="2" type="ORF">Afe05nite_60040</name>
</gene>
<accession>A0A919MGS7</accession>
<evidence type="ECO:0000313" key="2">
    <source>
        <dbReference type="EMBL" id="GIE14164.1"/>
    </source>
</evidence>
<organism evidence="2 3">
    <name type="scientific">Paractinoplanes ferrugineus</name>
    <dbReference type="NCBI Taxonomy" id="113564"/>
    <lineage>
        <taxon>Bacteria</taxon>
        <taxon>Bacillati</taxon>
        <taxon>Actinomycetota</taxon>
        <taxon>Actinomycetes</taxon>
        <taxon>Micromonosporales</taxon>
        <taxon>Micromonosporaceae</taxon>
        <taxon>Paractinoplanes</taxon>
    </lineage>
</organism>
<dbReference type="RefSeq" id="WP_203820582.1">
    <property type="nucleotide sequence ID" value="NZ_BAAABP010000015.1"/>
</dbReference>
<keyword evidence="3" id="KW-1185">Reference proteome</keyword>
<dbReference type="EMBL" id="BOMM01000052">
    <property type="protein sequence ID" value="GIE14164.1"/>
    <property type="molecule type" value="Genomic_DNA"/>
</dbReference>
<protein>
    <submittedName>
        <fullName evidence="2">Uncharacterized protein</fullName>
    </submittedName>
</protein>